<dbReference type="EMBL" id="JARKIF010000003">
    <property type="protein sequence ID" value="KAJ7643556.1"/>
    <property type="molecule type" value="Genomic_DNA"/>
</dbReference>
<keyword evidence="3" id="KW-1185">Reference proteome</keyword>
<dbReference type="Proteomes" id="UP001221142">
    <property type="component" value="Unassembled WGS sequence"/>
</dbReference>
<gene>
    <name evidence="2" type="ORF">FB45DRAFT_277849</name>
</gene>
<dbReference type="AlphaFoldDB" id="A0AAD7CBY8"/>
<name>A0AAD7CBY8_9AGAR</name>
<feature type="compositionally biased region" description="Basic residues" evidence="1">
    <location>
        <begin position="52"/>
        <end position="63"/>
    </location>
</feature>
<evidence type="ECO:0000256" key="1">
    <source>
        <dbReference type="SAM" id="MobiDB-lite"/>
    </source>
</evidence>
<accession>A0AAD7CBY8</accession>
<sequence>MFRGMDPLPPPPRSPSPILQDINGHRMPNRISLKLRHTNANTGPSTSSPAQRPRRSLSPRPRRSASPQTGEKRRNPSLPRLDLRVMQAQRLNNGGRAKAKDYDDMTQEALGVAILLFRVFVVVRWAFPDHKQELEWVRESWRIACERLGVSMELTPALSKLVSVS</sequence>
<protein>
    <submittedName>
        <fullName evidence="2">Uncharacterized protein</fullName>
    </submittedName>
</protein>
<comment type="caution">
    <text evidence="2">The sequence shown here is derived from an EMBL/GenBank/DDBJ whole genome shotgun (WGS) entry which is preliminary data.</text>
</comment>
<evidence type="ECO:0000313" key="3">
    <source>
        <dbReference type="Proteomes" id="UP001221142"/>
    </source>
</evidence>
<reference evidence="2" key="1">
    <citation type="submission" date="2023-03" db="EMBL/GenBank/DDBJ databases">
        <title>Massive genome expansion in bonnet fungi (Mycena s.s.) driven by repeated elements and novel gene families across ecological guilds.</title>
        <authorList>
            <consortium name="Lawrence Berkeley National Laboratory"/>
            <person name="Harder C.B."/>
            <person name="Miyauchi S."/>
            <person name="Viragh M."/>
            <person name="Kuo A."/>
            <person name="Thoen E."/>
            <person name="Andreopoulos B."/>
            <person name="Lu D."/>
            <person name="Skrede I."/>
            <person name="Drula E."/>
            <person name="Henrissat B."/>
            <person name="Morin E."/>
            <person name="Kohler A."/>
            <person name="Barry K."/>
            <person name="LaButti K."/>
            <person name="Morin E."/>
            <person name="Salamov A."/>
            <person name="Lipzen A."/>
            <person name="Mereny Z."/>
            <person name="Hegedus B."/>
            <person name="Baldrian P."/>
            <person name="Stursova M."/>
            <person name="Weitz H."/>
            <person name="Taylor A."/>
            <person name="Grigoriev I.V."/>
            <person name="Nagy L.G."/>
            <person name="Martin F."/>
            <person name="Kauserud H."/>
        </authorList>
    </citation>
    <scope>NUCLEOTIDE SEQUENCE</scope>
    <source>
        <strain evidence="2">9284</strain>
    </source>
</reference>
<evidence type="ECO:0000313" key="2">
    <source>
        <dbReference type="EMBL" id="KAJ7643556.1"/>
    </source>
</evidence>
<feature type="region of interest" description="Disordered" evidence="1">
    <location>
        <begin position="1"/>
        <end position="79"/>
    </location>
</feature>
<proteinExistence type="predicted"/>
<organism evidence="2 3">
    <name type="scientific">Roridomyces roridus</name>
    <dbReference type="NCBI Taxonomy" id="1738132"/>
    <lineage>
        <taxon>Eukaryota</taxon>
        <taxon>Fungi</taxon>
        <taxon>Dikarya</taxon>
        <taxon>Basidiomycota</taxon>
        <taxon>Agaricomycotina</taxon>
        <taxon>Agaricomycetes</taxon>
        <taxon>Agaricomycetidae</taxon>
        <taxon>Agaricales</taxon>
        <taxon>Marasmiineae</taxon>
        <taxon>Mycenaceae</taxon>
        <taxon>Roridomyces</taxon>
    </lineage>
</organism>